<evidence type="ECO:0000256" key="2">
    <source>
        <dbReference type="PROSITE-ProRule" id="PRU00335"/>
    </source>
</evidence>
<dbReference type="AlphaFoldDB" id="A0A840ITD7"/>
<evidence type="ECO:0000313" key="6">
    <source>
        <dbReference type="Proteomes" id="UP000581769"/>
    </source>
</evidence>
<feature type="region of interest" description="Disordered" evidence="3">
    <location>
        <begin position="252"/>
        <end position="337"/>
    </location>
</feature>
<dbReference type="InterPro" id="IPR050109">
    <property type="entry name" value="HTH-type_TetR-like_transc_reg"/>
</dbReference>
<dbReference type="InterPro" id="IPR009057">
    <property type="entry name" value="Homeodomain-like_sf"/>
</dbReference>
<feature type="DNA-binding region" description="H-T-H motif" evidence="2">
    <location>
        <begin position="40"/>
        <end position="59"/>
    </location>
</feature>
<dbReference type="GO" id="GO:0003700">
    <property type="term" value="F:DNA-binding transcription factor activity"/>
    <property type="evidence" value="ECO:0007669"/>
    <property type="project" value="TreeGrafter"/>
</dbReference>
<gene>
    <name evidence="5" type="ORF">BJY18_001729</name>
</gene>
<dbReference type="SUPFAM" id="SSF46689">
    <property type="entry name" value="Homeodomain-like"/>
    <property type="match status" value="1"/>
</dbReference>
<evidence type="ECO:0000259" key="4">
    <source>
        <dbReference type="PROSITE" id="PS50977"/>
    </source>
</evidence>
<comment type="caution">
    <text evidence="5">The sequence shown here is derived from an EMBL/GenBank/DDBJ whole genome shotgun (WGS) entry which is preliminary data.</text>
</comment>
<keyword evidence="1 2" id="KW-0238">DNA-binding</keyword>
<dbReference type="Pfam" id="PF00440">
    <property type="entry name" value="TetR_N"/>
    <property type="match status" value="1"/>
</dbReference>
<feature type="compositionally biased region" description="Low complexity" evidence="3">
    <location>
        <begin position="252"/>
        <end position="304"/>
    </location>
</feature>
<dbReference type="InterPro" id="IPR023772">
    <property type="entry name" value="DNA-bd_HTH_TetR-type_CS"/>
</dbReference>
<evidence type="ECO:0000313" key="5">
    <source>
        <dbReference type="EMBL" id="MBB4684244.1"/>
    </source>
</evidence>
<dbReference type="EMBL" id="JACHMG010000001">
    <property type="protein sequence ID" value="MBB4684244.1"/>
    <property type="molecule type" value="Genomic_DNA"/>
</dbReference>
<evidence type="ECO:0000256" key="1">
    <source>
        <dbReference type="ARBA" id="ARBA00023125"/>
    </source>
</evidence>
<dbReference type="PANTHER" id="PTHR30055:SF226">
    <property type="entry name" value="HTH-TYPE TRANSCRIPTIONAL REGULATOR PKSA"/>
    <property type="match status" value="1"/>
</dbReference>
<evidence type="ECO:0000256" key="3">
    <source>
        <dbReference type="SAM" id="MobiDB-lite"/>
    </source>
</evidence>
<keyword evidence="6" id="KW-1185">Reference proteome</keyword>
<protein>
    <submittedName>
        <fullName evidence="5">AcrR family transcriptional regulator</fullName>
    </submittedName>
</protein>
<dbReference type="InterPro" id="IPR041347">
    <property type="entry name" value="MftR_C"/>
</dbReference>
<dbReference type="PROSITE" id="PS50977">
    <property type="entry name" value="HTH_TETR_2"/>
    <property type="match status" value="1"/>
</dbReference>
<dbReference type="InterPro" id="IPR001647">
    <property type="entry name" value="HTH_TetR"/>
</dbReference>
<sequence length="366" mass="37424">MTETPRTRVGATPAGRRQLRRALASAAVDLFAANGYEATTVDDIAAAAGVGRRTFFRYFDSKDEVLFANHDEIVAEMEQVFANADPGRDPVEVACAAVALVLDSYAAELDVSLKRFTLTRTVPSLRDKEVATVDRYQRVLARYLGERFAATGDETANLRAAVAAAAIAAANNHVLRRWLRSGGTEDIAASASEAFTLVVNAFRPAAVAPSMFSGAPPAAQATLAATSSATQAAGPATSSGASRAAQAAASATSSTAPSGASAAASSVGSPESSSPSSPDVPSSSEPSSTARSSSAQRSAPPSSTKSPGSQEPSGESVVDRPSGEGSTHDPSGEPGTVVAVMSTTTPLHEVVTRVGAALREAERRSR</sequence>
<feature type="domain" description="HTH tetR-type" evidence="4">
    <location>
        <begin position="17"/>
        <end position="77"/>
    </location>
</feature>
<organism evidence="5 6">
    <name type="scientific">Amycolatopsis jiangsuensis</name>
    <dbReference type="NCBI Taxonomy" id="1181879"/>
    <lineage>
        <taxon>Bacteria</taxon>
        <taxon>Bacillati</taxon>
        <taxon>Actinomycetota</taxon>
        <taxon>Actinomycetes</taxon>
        <taxon>Pseudonocardiales</taxon>
        <taxon>Pseudonocardiaceae</taxon>
        <taxon>Amycolatopsis</taxon>
    </lineage>
</organism>
<dbReference type="Gene3D" id="1.10.357.10">
    <property type="entry name" value="Tetracycline Repressor, domain 2"/>
    <property type="match status" value="1"/>
</dbReference>
<name>A0A840ITD7_9PSEU</name>
<feature type="compositionally biased region" description="Basic and acidic residues" evidence="3">
    <location>
        <begin position="317"/>
        <end position="331"/>
    </location>
</feature>
<dbReference type="Gene3D" id="1.10.10.60">
    <property type="entry name" value="Homeodomain-like"/>
    <property type="match status" value="1"/>
</dbReference>
<dbReference type="PRINTS" id="PR00455">
    <property type="entry name" value="HTHTETR"/>
</dbReference>
<accession>A0A840ITD7</accession>
<dbReference type="Pfam" id="PF17754">
    <property type="entry name" value="TetR_C_14"/>
    <property type="match status" value="1"/>
</dbReference>
<proteinExistence type="predicted"/>
<dbReference type="GO" id="GO:0000976">
    <property type="term" value="F:transcription cis-regulatory region binding"/>
    <property type="evidence" value="ECO:0007669"/>
    <property type="project" value="TreeGrafter"/>
</dbReference>
<reference evidence="5 6" key="1">
    <citation type="submission" date="2020-08" db="EMBL/GenBank/DDBJ databases">
        <title>Sequencing the genomes of 1000 actinobacteria strains.</title>
        <authorList>
            <person name="Klenk H.-P."/>
        </authorList>
    </citation>
    <scope>NUCLEOTIDE SEQUENCE [LARGE SCALE GENOMIC DNA]</scope>
    <source>
        <strain evidence="5 6">DSM 45859</strain>
    </source>
</reference>
<dbReference type="Proteomes" id="UP000581769">
    <property type="component" value="Unassembled WGS sequence"/>
</dbReference>
<dbReference type="PROSITE" id="PS01081">
    <property type="entry name" value="HTH_TETR_1"/>
    <property type="match status" value="1"/>
</dbReference>
<dbReference type="PANTHER" id="PTHR30055">
    <property type="entry name" value="HTH-TYPE TRANSCRIPTIONAL REGULATOR RUTR"/>
    <property type="match status" value="1"/>
</dbReference>